<evidence type="ECO:0000259" key="4">
    <source>
        <dbReference type="PROSITE" id="PS51820"/>
    </source>
</evidence>
<dbReference type="EMBL" id="WIQW01000021">
    <property type="protein sequence ID" value="KAF3102378.1"/>
    <property type="molecule type" value="Genomic_DNA"/>
</dbReference>
<dbReference type="Gene3D" id="2.60.120.1560">
    <property type="match status" value="2"/>
</dbReference>
<feature type="region of interest" description="Disordered" evidence="2">
    <location>
        <begin position="211"/>
        <end position="236"/>
    </location>
</feature>
<dbReference type="PROSITE" id="PS51820">
    <property type="entry name" value="PA14"/>
    <property type="match status" value="2"/>
</dbReference>
<feature type="domain" description="PA14" evidence="4">
    <location>
        <begin position="589"/>
        <end position="746"/>
    </location>
</feature>
<protein>
    <recommendedName>
        <fullName evidence="4">PA14 domain-containing protein</fullName>
    </recommendedName>
</protein>
<dbReference type="AlphaFoldDB" id="A0A7C8J8K1"/>
<evidence type="ECO:0000256" key="3">
    <source>
        <dbReference type="SAM" id="SignalP"/>
    </source>
</evidence>
<feature type="domain" description="PA14" evidence="4">
    <location>
        <begin position="376"/>
        <end position="530"/>
    </location>
</feature>
<dbReference type="PANTHER" id="PTHR31492">
    <property type="entry name" value="M CELL-TYPE AGGLUTINATION PROTEIN MAM3-RELATED"/>
    <property type="match status" value="1"/>
</dbReference>
<dbReference type="Pfam" id="PF10528">
    <property type="entry name" value="GLEYA"/>
    <property type="match status" value="2"/>
</dbReference>
<gene>
    <name evidence="5" type="ORF">TWF102_004580</name>
</gene>
<evidence type="ECO:0000256" key="1">
    <source>
        <dbReference type="ARBA" id="ARBA00004241"/>
    </source>
</evidence>
<proteinExistence type="predicted"/>
<evidence type="ECO:0000256" key="2">
    <source>
        <dbReference type="SAM" id="MobiDB-lite"/>
    </source>
</evidence>
<dbReference type="PANTHER" id="PTHR31492:SF14">
    <property type="entry name" value="M CELL-TYPE AGGLUTINATION PROTEIN MAM3-RELATED"/>
    <property type="match status" value="1"/>
</dbReference>
<dbReference type="GO" id="GO:0009986">
    <property type="term" value="C:cell surface"/>
    <property type="evidence" value="ECO:0007669"/>
    <property type="project" value="UniProtKB-SubCell"/>
</dbReference>
<dbReference type="InterPro" id="IPR051905">
    <property type="entry name" value="S_pombe_Mam3/Map4"/>
</dbReference>
<name>A0A7C8J8K1_ORBOL</name>
<comment type="subcellular location">
    <subcellularLocation>
        <location evidence="1">Cell surface</location>
    </subcellularLocation>
</comment>
<dbReference type="Proteomes" id="UP000475325">
    <property type="component" value="Unassembled WGS sequence"/>
</dbReference>
<feature type="signal peptide" evidence="3">
    <location>
        <begin position="1"/>
        <end position="20"/>
    </location>
</feature>
<keyword evidence="3" id="KW-0732">Signal</keyword>
<accession>A0A7C8J8K1</accession>
<dbReference type="InterPro" id="IPR018871">
    <property type="entry name" value="GLEYA_adhesin_domain"/>
</dbReference>
<sequence length="766" mass="83278">MRVIYWAAVTALGFATSSLAAAVDRRANYGYDDEPVISTGKPGGKGGRPAVTVTKYVTGGKLGYSTKTGAKTDTVYIITTSRKGGKPAPEDDDDDAVTVTKTKGPKPTVFITSYVTGGKLGPSTKIGAKTDTVYIITTSKKGGKPVATVTETEEDEDGDTVTVTNTKTKNPKPTVYVTKYVTGGKLGPSTATGGKTVTVFIVTTTKKVKPTATVTETEEEPEEPEEEDEDGETVTVTNTKTKPKVTVTATTFVTGGSLGLSTKTGAKTDTVFVVTTSKSRQTATVTQIEEPEEDEDDATVTVTNTKTNPKVTVTATTYVTGGSLGLSTATGGKTDTVFIVTTSDAPRPSSKPDTSCGNAGLDVAIFNNPFLNQQEVPNKGFNVNYFTSAVPYDDTAADYIGWNGALSATKYSHLYTKNPPHGFTAKQTHMEGPTFALIYRGYFYAPRTQEYTFFTYDVDDKFYFWLGDNAFDWSESNHDYRNNRVRVRIEAGTYYPFRILYGNGGGGGEFHLDITGADGVDYVKATRPSDYLISRSCDGKAKRFPSWNTSEYGRGITGATKRPDVTCGAVEGMLFVAFENIWPNQHSNNRIPGFNPNYYKTCKKAFAQGTTKMIGMKGTSGLNPYGLWAPQNVPSVPLMVMHRGFFYVPKDGHYTFHIAGIKDGGWMWFGQKAYTTWSASNYDCRYLLKTGIGGYNEDAYTIHLTAGTYFPFRIMIADGGEGGTFNLEVFDNKGNFYVEKFVPTDFLVHTPCDKSAAFTRDWGNES</sequence>
<comment type="caution">
    <text evidence="5">The sequence shown here is derived from an EMBL/GenBank/DDBJ whole genome shotgun (WGS) entry which is preliminary data.</text>
</comment>
<feature type="chain" id="PRO_5029000071" description="PA14 domain-containing protein" evidence="3">
    <location>
        <begin position="21"/>
        <end position="766"/>
    </location>
</feature>
<evidence type="ECO:0000313" key="6">
    <source>
        <dbReference type="Proteomes" id="UP000475325"/>
    </source>
</evidence>
<feature type="compositionally biased region" description="Acidic residues" evidence="2">
    <location>
        <begin position="216"/>
        <end position="232"/>
    </location>
</feature>
<dbReference type="SUPFAM" id="SSF56988">
    <property type="entry name" value="Anthrax protective antigen"/>
    <property type="match status" value="1"/>
</dbReference>
<organism evidence="5 6">
    <name type="scientific">Orbilia oligospora</name>
    <name type="common">Nematode-trapping fungus</name>
    <name type="synonym">Arthrobotrys oligospora</name>
    <dbReference type="NCBI Taxonomy" id="2813651"/>
    <lineage>
        <taxon>Eukaryota</taxon>
        <taxon>Fungi</taxon>
        <taxon>Dikarya</taxon>
        <taxon>Ascomycota</taxon>
        <taxon>Pezizomycotina</taxon>
        <taxon>Orbiliomycetes</taxon>
        <taxon>Orbiliales</taxon>
        <taxon>Orbiliaceae</taxon>
        <taxon>Orbilia</taxon>
    </lineage>
</organism>
<dbReference type="InterPro" id="IPR037524">
    <property type="entry name" value="PA14/GLEYA"/>
</dbReference>
<evidence type="ECO:0000313" key="5">
    <source>
        <dbReference type="EMBL" id="KAF3102378.1"/>
    </source>
</evidence>
<reference evidence="5 6" key="1">
    <citation type="submission" date="2019-06" db="EMBL/GenBank/DDBJ databases">
        <authorList>
            <person name="Palmer J.M."/>
        </authorList>
    </citation>
    <scope>NUCLEOTIDE SEQUENCE [LARGE SCALE GENOMIC DNA]</scope>
    <source>
        <strain evidence="5 6">TWF102</strain>
    </source>
</reference>